<comment type="caution">
    <text evidence="2">The sequence shown here is derived from an EMBL/GenBank/DDBJ whole genome shotgun (WGS) entry which is preliminary data.</text>
</comment>
<name>A0A5J4KM56_9CHLR</name>
<feature type="region of interest" description="Disordered" evidence="1">
    <location>
        <begin position="1"/>
        <end position="40"/>
    </location>
</feature>
<protein>
    <submittedName>
        <fullName evidence="2">Uncharacterized protein</fullName>
    </submittedName>
</protein>
<evidence type="ECO:0000313" key="2">
    <source>
        <dbReference type="EMBL" id="GER87470.1"/>
    </source>
</evidence>
<dbReference type="Proteomes" id="UP000326912">
    <property type="component" value="Unassembled WGS sequence"/>
</dbReference>
<dbReference type="RefSeq" id="WP_151755471.1">
    <property type="nucleotide sequence ID" value="NZ_BKZW01000001.1"/>
</dbReference>
<keyword evidence="3" id="KW-1185">Reference proteome</keyword>
<reference evidence="2 3" key="1">
    <citation type="submission" date="2019-10" db="EMBL/GenBank/DDBJ databases">
        <title>Dictyobacter vulcani sp. nov., within the class Ktedonobacteria, isolated from soil of volcanic Mt. Zao.</title>
        <authorList>
            <person name="Zheng Y."/>
            <person name="Wang C.M."/>
            <person name="Sakai Y."/>
            <person name="Abe K."/>
            <person name="Yokota A."/>
            <person name="Yabe S."/>
        </authorList>
    </citation>
    <scope>NUCLEOTIDE SEQUENCE [LARGE SCALE GENOMIC DNA]</scope>
    <source>
        <strain evidence="2 3">W12</strain>
    </source>
</reference>
<organism evidence="2 3">
    <name type="scientific">Dictyobacter vulcani</name>
    <dbReference type="NCBI Taxonomy" id="2607529"/>
    <lineage>
        <taxon>Bacteria</taxon>
        <taxon>Bacillati</taxon>
        <taxon>Chloroflexota</taxon>
        <taxon>Ktedonobacteria</taxon>
        <taxon>Ktedonobacterales</taxon>
        <taxon>Dictyobacteraceae</taxon>
        <taxon>Dictyobacter</taxon>
    </lineage>
</organism>
<gene>
    <name evidence="2" type="ORF">KDW_16320</name>
</gene>
<dbReference type="AlphaFoldDB" id="A0A5J4KM56"/>
<feature type="compositionally biased region" description="Polar residues" evidence="1">
    <location>
        <begin position="19"/>
        <end position="39"/>
    </location>
</feature>
<evidence type="ECO:0000256" key="1">
    <source>
        <dbReference type="SAM" id="MobiDB-lite"/>
    </source>
</evidence>
<proteinExistence type="predicted"/>
<sequence>MENRRQDGTRLAPGRYQVNPMQETAQPAEQMPANSTPEVSNAARHMGEFDPTKTLNAEANLRIDVRNANFFYGSKQAGII</sequence>
<dbReference type="EMBL" id="BKZW01000001">
    <property type="protein sequence ID" value="GER87470.1"/>
    <property type="molecule type" value="Genomic_DNA"/>
</dbReference>
<evidence type="ECO:0000313" key="3">
    <source>
        <dbReference type="Proteomes" id="UP000326912"/>
    </source>
</evidence>
<accession>A0A5J4KM56</accession>